<reference evidence="1 2" key="1">
    <citation type="journal article" date="2013" name="Curr. Biol.">
        <title>The Genome of the Foraminiferan Reticulomyxa filosa.</title>
        <authorList>
            <person name="Glockner G."/>
            <person name="Hulsmann N."/>
            <person name="Schleicher M."/>
            <person name="Noegel A.A."/>
            <person name="Eichinger L."/>
            <person name="Gallinger C."/>
            <person name="Pawlowski J."/>
            <person name="Sierra R."/>
            <person name="Euteneuer U."/>
            <person name="Pillet L."/>
            <person name="Moustafa A."/>
            <person name="Platzer M."/>
            <person name="Groth M."/>
            <person name="Szafranski K."/>
            <person name="Schliwa M."/>
        </authorList>
    </citation>
    <scope>NUCLEOTIDE SEQUENCE [LARGE SCALE GENOMIC DNA]</scope>
</reference>
<gene>
    <name evidence="1" type="ORF">RFI_27047</name>
</gene>
<proteinExistence type="predicted"/>
<dbReference type="AlphaFoldDB" id="X6M9M0"/>
<evidence type="ECO:0000313" key="1">
    <source>
        <dbReference type="EMBL" id="ETO10331.1"/>
    </source>
</evidence>
<evidence type="ECO:0000313" key="2">
    <source>
        <dbReference type="Proteomes" id="UP000023152"/>
    </source>
</evidence>
<name>X6M9M0_RETFI</name>
<organism evidence="1 2">
    <name type="scientific">Reticulomyxa filosa</name>
    <dbReference type="NCBI Taxonomy" id="46433"/>
    <lineage>
        <taxon>Eukaryota</taxon>
        <taxon>Sar</taxon>
        <taxon>Rhizaria</taxon>
        <taxon>Retaria</taxon>
        <taxon>Foraminifera</taxon>
        <taxon>Monothalamids</taxon>
        <taxon>Reticulomyxidae</taxon>
        <taxon>Reticulomyxa</taxon>
    </lineage>
</organism>
<feature type="non-terminal residue" evidence="1">
    <location>
        <position position="1"/>
    </location>
</feature>
<dbReference type="Proteomes" id="UP000023152">
    <property type="component" value="Unassembled WGS sequence"/>
</dbReference>
<comment type="caution">
    <text evidence="1">The sequence shown here is derived from an EMBL/GenBank/DDBJ whole genome shotgun (WGS) entry which is preliminary data.</text>
</comment>
<protein>
    <submittedName>
        <fullName evidence="1">Uncharacterized protein</fullName>
    </submittedName>
</protein>
<keyword evidence="2" id="KW-1185">Reference proteome</keyword>
<accession>X6M9M0</accession>
<dbReference type="EMBL" id="ASPP01023523">
    <property type="protein sequence ID" value="ETO10331.1"/>
    <property type="molecule type" value="Genomic_DNA"/>
</dbReference>
<sequence length="247" mass="29363">KKKKKKKKKKSQNALTNWLRKTYSQKTKLEQLQICHRVLFCLLHDVYDLIKAYKEKIFQELQVTLGIEYVIRNGEIEAEEENNARGDNNKKWNVIEINKKTRDTTRYICQFYLRKYHERLLPYFEHRFNDQTLGYWTNKIQQLLTSELGHCSLSQCPEGVLEYIEAVKKWSWCALLQEPELQLFPRSLKFAEQKGQPLLFDEKIHKKTYGSDSNGSIVAYCVWPCLAQNDIQINDVMMEVFVKNESL</sequence>